<evidence type="ECO:0000313" key="2">
    <source>
        <dbReference type="Proteomes" id="UP000076154"/>
    </source>
</evidence>
<evidence type="ECO:0000313" key="1">
    <source>
        <dbReference type="EMBL" id="RDB29564.1"/>
    </source>
</evidence>
<dbReference type="Proteomes" id="UP000076154">
    <property type="component" value="Unassembled WGS sequence"/>
</dbReference>
<comment type="caution">
    <text evidence="1">The sequence shown here is derived from an EMBL/GenBank/DDBJ whole genome shotgun (WGS) entry which is preliminary data.</text>
</comment>
<organism evidence="1 2">
    <name type="scientific">Hypsizygus marmoreus</name>
    <name type="common">White beech mushroom</name>
    <name type="synonym">Agaricus marmoreus</name>
    <dbReference type="NCBI Taxonomy" id="39966"/>
    <lineage>
        <taxon>Eukaryota</taxon>
        <taxon>Fungi</taxon>
        <taxon>Dikarya</taxon>
        <taxon>Basidiomycota</taxon>
        <taxon>Agaricomycotina</taxon>
        <taxon>Agaricomycetes</taxon>
        <taxon>Agaricomycetidae</taxon>
        <taxon>Agaricales</taxon>
        <taxon>Tricholomatineae</taxon>
        <taxon>Lyophyllaceae</taxon>
        <taxon>Hypsizygus</taxon>
    </lineage>
</organism>
<proteinExistence type="predicted"/>
<reference evidence="1" key="1">
    <citation type="submission" date="2018-04" db="EMBL/GenBank/DDBJ databases">
        <title>Whole genome sequencing of Hypsizygus marmoreus.</title>
        <authorList>
            <person name="Choi I.-G."/>
            <person name="Min B."/>
            <person name="Kim J.-G."/>
            <person name="Kim S."/>
            <person name="Oh Y.-L."/>
            <person name="Kong W.-S."/>
            <person name="Park H."/>
            <person name="Jeong J."/>
            <person name="Song E.-S."/>
        </authorList>
    </citation>
    <scope>NUCLEOTIDE SEQUENCE [LARGE SCALE GENOMIC DNA]</scope>
    <source>
        <strain evidence="1">51987-8</strain>
    </source>
</reference>
<protein>
    <submittedName>
        <fullName evidence="1">Uncharacterized protein</fullName>
    </submittedName>
</protein>
<dbReference type="InParanoid" id="A0A369KCV1"/>
<gene>
    <name evidence="1" type="ORF">Hypma_015813</name>
</gene>
<name>A0A369KCV1_HYPMA</name>
<dbReference type="OrthoDB" id="2537650at2759"/>
<dbReference type="EMBL" id="LUEZ02000010">
    <property type="protein sequence ID" value="RDB29564.1"/>
    <property type="molecule type" value="Genomic_DNA"/>
</dbReference>
<keyword evidence="2" id="KW-1185">Reference proteome</keyword>
<dbReference type="AlphaFoldDB" id="A0A369KCV1"/>
<sequence>MTIRHVKNSDIISAVATIHALHLIDNPFNPQKPDKRPIATAPQGKHAAVVGREETALARLSPPFESRRFPLG</sequence>
<accession>A0A369KCV1</accession>